<proteinExistence type="predicted"/>
<evidence type="ECO:0000313" key="1">
    <source>
        <dbReference type="EMBL" id="EPH41462.1"/>
    </source>
</evidence>
<sequence length="33" mass="3590">MAVRLRLEITEEHACDFTTTVTVPVSAAASEKL</sequence>
<dbReference type="Proteomes" id="UP000014629">
    <property type="component" value="Unassembled WGS sequence"/>
</dbReference>
<dbReference type="EMBL" id="AOPZ01000311">
    <property type="protein sequence ID" value="EPH41462.1"/>
    <property type="molecule type" value="Genomic_DNA"/>
</dbReference>
<gene>
    <name evidence="1" type="ORF">STRAU_5466</name>
</gene>
<dbReference type="AlphaFoldDB" id="S4AJ30"/>
<evidence type="ECO:0000313" key="2">
    <source>
        <dbReference type="Proteomes" id="UP000014629"/>
    </source>
</evidence>
<keyword evidence="2" id="KW-1185">Reference proteome</keyword>
<organism evidence="1 2">
    <name type="scientific">Streptomyces aurantiacus JA 4570</name>
    <dbReference type="NCBI Taxonomy" id="1286094"/>
    <lineage>
        <taxon>Bacteria</taxon>
        <taxon>Bacillati</taxon>
        <taxon>Actinomycetota</taxon>
        <taxon>Actinomycetes</taxon>
        <taxon>Kitasatosporales</taxon>
        <taxon>Streptomycetaceae</taxon>
        <taxon>Streptomyces</taxon>
        <taxon>Streptomyces aurantiacus group</taxon>
    </lineage>
</organism>
<comment type="caution">
    <text evidence="1">The sequence shown here is derived from an EMBL/GenBank/DDBJ whole genome shotgun (WGS) entry which is preliminary data.</text>
</comment>
<reference evidence="1 2" key="1">
    <citation type="submission" date="2013-02" db="EMBL/GenBank/DDBJ databases">
        <title>Draft Genome Sequence of Streptomyces aurantiacus, Which Produces Setomimycin.</title>
        <authorList>
            <person name="Gruening B.A."/>
            <person name="Praeg A."/>
            <person name="Erxleben A."/>
            <person name="Guenther S."/>
            <person name="Mueller M."/>
        </authorList>
    </citation>
    <scope>NUCLEOTIDE SEQUENCE [LARGE SCALE GENOMIC DNA]</scope>
    <source>
        <strain evidence="1 2">JA 4570</strain>
    </source>
</reference>
<protein>
    <submittedName>
        <fullName evidence="1">Uncharacterized protein</fullName>
    </submittedName>
</protein>
<name>S4AJ30_9ACTN</name>
<accession>S4AJ30</accession>